<organism evidence="17 18">
    <name type="scientific">Fulvivirga sediminis</name>
    <dbReference type="NCBI Taxonomy" id="2803949"/>
    <lineage>
        <taxon>Bacteria</taxon>
        <taxon>Pseudomonadati</taxon>
        <taxon>Bacteroidota</taxon>
        <taxon>Cytophagia</taxon>
        <taxon>Cytophagales</taxon>
        <taxon>Fulvivirgaceae</taxon>
        <taxon>Fulvivirga</taxon>
    </lineage>
</organism>
<dbReference type="GO" id="GO:0000155">
    <property type="term" value="F:phosphorelay sensor kinase activity"/>
    <property type="evidence" value="ECO:0007669"/>
    <property type="project" value="InterPro"/>
</dbReference>
<dbReference type="SUPFAM" id="SSF55874">
    <property type="entry name" value="ATPase domain of HSP90 chaperone/DNA topoisomerase II/histidine kinase"/>
    <property type="match status" value="1"/>
</dbReference>
<dbReference type="GO" id="GO:0006935">
    <property type="term" value="P:chemotaxis"/>
    <property type="evidence" value="ECO:0007669"/>
    <property type="project" value="UniProtKB-KW"/>
</dbReference>
<dbReference type="EMBL" id="JAESIY010000003">
    <property type="protein sequence ID" value="MBL3655751.1"/>
    <property type="molecule type" value="Genomic_DNA"/>
</dbReference>
<gene>
    <name evidence="17" type="ORF">JL102_06400</name>
</gene>
<reference evidence="17" key="1">
    <citation type="submission" date="2021-01" db="EMBL/GenBank/DDBJ databases">
        <title>Fulvivirga kasyanovii gen. nov., sp nov., a novel member of the phylum Bacteroidetes isolated from seawater in a mussel farm.</title>
        <authorList>
            <person name="Zhao L.-H."/>
            <person name="Wang Z.-J."/>
        </authorList>
    </citation>
    <scope>NUCLEOTIDE SEQUENCE</scope>
    <source>
        <strain evidence="17">2943</strain>
    </source>
</reference>
<keyword evidence="9" id="KW-0067">ATP-binding</keyword>
<proteinExistence type="predicted"/>
<dbReference type="PROSITE" id="PS50851">
    <property type="entry name" value="CHEW"/>
    <property type="match status" value="1"/>
</dbReference>
<evidence type="ECO:0000259" key="14">
    <source>
        <dbReference type="PROSITE" id="PS50109"/>
    </source>
</evidence>
<evidence type="ECO:0000256" key="6">
    <source>
        <dbReference type="ARBA" id="ARBA00022679"/>
    </source>
</evidence>
<feature type="region of interest" description="Disordered" evidence="13">
    <location>
        <begin position="130"/>
        <end position="178"/>
    </location>
</feature>
<dbReference type="InterPro" id="IPR003594">
    <property type="entry name" value="HATPase_dom"/>
</dbReference>
<dbReference type="PRINTS" id="PR00344">
    <property type="entry name" value="BCTRLSENSOR"/>
</dbReference>
<dbReference type="InterPro" id="IPR004105">
    <property type="entry name" value="CheA-like_dim"/>
</dbReference>
<dbReference type="InterPro" id="IPR008207">
    <property type="entry name" value="Sig_transdc_His_kin_Hpt_dom"/>
</dbReference>
<dbReference type="Pfam" id="PF02895">
    <property type="entry name" value="H-kinase_dim"/>
    <property type="match status" value="1"/>
</dbReference>
<comment type="function">
    <text evidence="11">Involved in the transmission of sensory signals from the chemoreceptors to the flagellar motors. CheA is autophosphorylated; it can transfer its phosphate group to either CheB or CheY.</text>
</comment>
<dbReference type="Gene3D" id="2.30.30.40">
    <property type="entry name" value="SH3 Domains"/>
    <property type="match status" value="1"/>
</dbReference>
<evidence type="ECO:0000259" key="16">
    <source>
        <dbReference type="PROSITE" id="PS50894"/>
    </source>
</evidence>
<feature type="compositionally biased region" description="Basic and acidic residues" evidence="13">
    <location>
        <begin position="144"/>
        <end position="178"/>
    </location>
</feature>
<dbReference type="Pfam" id="PF01627">
    <property type="entry name" value="Hpt"/>
    <property type="match status" value="1"/>
</dbReference>
<dbReference type="Gene3D" id="1.10.287.560">
    <property type="entry name" value="Histidine kinase CheA-like, homodimeric domain"/>
    <property type="match status" value="1"/>
</dbReference>
<evidence type="ECO:0000256" key="13">
    <source>
        <dbReference type="SAM" id="MobiDB-lite"/>
    </source>
</evidence>
<evidence type="ECO:0000256" key="10">
    <source>
        <dbReference type="ARBA" id="ARBA00023012"/>
    </source>
</evidence>
<evidence type="ECO:0000256" key="8">
    <source>
        <dbReference type="ARBA" id="ARBA00022777"/>
    </source>
</evidence>
<evidence type="ECO:0000256" key="1">
    <source>
        <dbReference type="ARBA" id="ARBA00000085"/>
    </source>
</evidence>
<keyword evidence="6" id="KW-0808">Transferase</keyword>
<evidence type="ECO:0000256" key="11">
    <source>
        <dbReference type="ARBA" id="ARBA00035100"/>
    </source>
</evidence>
<dbReference type="SUPFAM" id="SSF47384">
    <property type="entry name" value="Homodimeric domain of signal transducing histidine kinase"/>
    <property type="match status" value="1"/>
</dbReference>
<dbReference type="InterPro" id="IPR002545">
    <property type="entry name" value="CheW-lke_dom"/>
</dbReference>
<keyword evidence="18" id="KW-1185">Reference proteome</keyword>
<sequence length="613" mass="68119">MKSNDEEYREIFLAEALENFEEINKVLTQLEKKPTDTAYINTLFRITHTMKGNATAMGFEGISSLTHVMEDLFGEVRNKKIELDSEIFAALFKAVDVLEALIGAIKTGQKVQFRGIQTKLKVIIERATTDTPSGVASEKEEDSDSLKPESSKDTNSKKKEKATSKDKKNNKPKQEEKESLKVIEEILDDAEAEEEEVDLPLSDSKIVVSDLVHVPVRKLDNLLNLVGELIIERDRILASYSTNAHSSEFSRLNRISSDLQYSVMDVRLVQVGFLFNKFHRVVRDAANLESKKVRLELSGVDTEIDRNILQIISDSLIHLIRNSVSHGIEPPEEREAHNKAEEGVISLSAFNDSDGVVIEIKDDGKGIDIEKVKKKAIENGLVTQELLSLMSMDEVLLMIFEPGFSTREQVSALSGRGVGMDVVKKATDSIGGNIKVTTQENEGTTIRLKLPASMAVKGTLLCMLEDQTYAIPLSYTEAVVSLYKKDLHKLSNGLVSTYLGKTISVVFLKDLFDLSNGKNLHKRILQSGFDHLHAEAQLHVVIVSHNGRIIGLVVDKLLQQKEIVEKPLFKPLDNIKILSGVTILGNGKVCPVLNIASINNMIFTATLANQKVY</sequence>
<accession>A0A937JZZ2</accession>
<dbReference type="PANTHER" id="PTHR43395:SF10">
    <property type="entry name" value="CHEMOTAXIS PROTEIN CHEA"/>
    <property type="match status" value="1"/>
</dbReference>
<dbReference type="Gene3D" id="1.20.120.160">
    <property type="entry name" value="HPT domain"/>
    <property type="match status" value="1"/>
</dbReference>
<dbReference type="SMART" id="SM00073">
    <property type="entry name" value="HPT"/>
    <property type="match status" value="1"/>
</dbReference>
<dbReference type="InterPro" id="IPR037006">
    <property type="entry name" value="CheA-like_homodim_sf"/>
</dbReference>
<comment type="caution">
    <text evidence="17">The sequence shown here is derived from an EMBL/GenBank/DDBJ whole genome shotgun (WGS) entry which is preliminary data.</text>
</comment>
<evidence type="ECO:0000313" key="17">
    <source>
        <dbReference type="EMBL" id="MBL3655751.1"/>
    </source>
</evidence>
<dbReference type="AlphaFoldDB" id="A0A937JZZ2"/>
<feature type="domain" description="HPt" evidence="16">
    <location>
        <begin position="1"/>
        <end position="105"/>
    </location>
</feature>
<dbReference type="SMART" id="SM00387">
    <property type="entry name" value="HATPase_c"/>
    <property type="match status" value="1"/>
</dbReference>
<dbReference type="InterPro" id="IPR005467">
    <property type="entry name" value="His_kinase_dom"/>
</dbReference>
<evidence type="ECO:0000256" key="5">
    <source>
        <dbReference type="ARBA" id="ARBA00022553"/>
    </source>
</evidence>
<dbReference type="CDD" id="cd00088">
    <property type="entry name" value="HPT"/>
    <property type="match status" value="1"/>
</dbReference>
<evidence type="ECO:0000256" key="2">
    <source>
        <dbReference type="ARBA" id="ARBA00012438"/>
    </source>
</evidence>
<comment type="catalytic activity">
    <reaction evidence="1">
        <text>ATP + protein L-histidine = ADP + protein N-phospho-L-histidine.</text>
        <dbReference type="EC" id="2.7.13.3"/>
    </reaction>
</comment>
<dbReference type="InterPro" id="IPR036097">
    <property type="entry name" value="HisK_dim/P_sf"/>
</dbReference>
<keyword evidence="7" id="KW-0547">Nucleotide-binding</keyword>
<feature type="domain" description="Histidine kinase" evidence="14">
    <location>
        <begin position="207"/>
        <end position="454"/>
    </location>
</feature>
<dbReference type="InterPro" id="IPR036641">
    <property type="entry name" value="HPT_dom_sf"/>
</dbReference>
<keyword evidence="4" id="KW-0145">Chemotaxis</keyword>
<feature type="domain" description="CheW-like" evidence="15">
    <location>
        <begin position="456"/>
        <end position="604"/>
    </location>
</feature>
<dbReference type="FunFam" id="3.30.565.10:FF:000016">
    <property type="entry name" value="Chemotaxis protein CheA, putative"/>
    <property type="match status" value="1"/>
</dbReference>
<keyword evidence="10" id="KW-0902">Two-component regulatory system</keyword>
<dbReference type="EC" id="2.7.13.3" evidence="2"/>
<dbReference type="Gene3D" id="3.30.565.10">
    <property type="entry name" value="Histidine kinase-like ATPase, C-terminal domain"/>
    <property type="match status" value="1"/>
</dbReference>
<evidence type="ECO:0000256" key="3">
    <source>
        <dbReference type="ARBA" id="ARBA00021495"/>
    </source>
</evidence>
<name>A0A937JZZ2_9BACT</name>
<feature type="modified residue" description="Phosphohistidine" evidence="12">
    <location>
        <position position="48"/>
    </location>
</feature>
<dbReference type="SMART" id="SM00260">
    <property type="entry name" value="CheW"/>
    <property type="match status" value="1"/>
</dbReference>
<dbReference type="InterPro" id="IPR036890">
    <property type="entry name" value="HATPase_C_sf"/>
</dbReference>
<dbReference type="Pfam" id="PF02518">
    <property type="entry name" value="HATPase_c"/>
    <property type="match status" value="1"/>
</dbReference>
<dbReference type="SMART" id="SM01231">
    <property type="entry name" value="H-kinase_dim"/>
    <property type="match status" value="1"/>
</dbReference>
<dbReference type="SUPFAM" id="SSF47226">
    <property type="entry name" value="Histidine-containing phosphotransfer domain, HPT domain"/>
    <property type="match status" value="1"/>
</dbReference>
<dbReference type="PROSITE" id="PS50109">
    <property type="entry name" value="HIS_KIN"/>
    <property type="match status" value="1"/>
</dbReference>
<dbReference type="RefSeq" id="WP_202243435.1">
    <property type="nucleotide sequence ID" value="NZ_JAESIY010000003.1"/>
</dbReference>
<keyword evidence="5 12" id="KW-0597">Phosphoprotein</keyword>
<dbReference type="GO" id="GO:0005737">
    <property type="term" value="C:cytoplasm"/>
    <property type="evidence" value="ECO:0007669"/>
    <property type="project" value="InterPro"/>
</dbReference>
<dbReference type="SUPFAM" id="SSF50341">
    <property type="entry name" value="CheW-like"/>
    <property type="match status" value="1"/>
</dbReference>
<evidence type="ECO:0000256" key="9">
    <source>
        <dbReference type="ARBA" id="ARBA00022840"/>
    </source>
</evidence>
<dbReference type="Proteomes" id="UP000659388">
    <property type="component" value="Unassembled WGS sequence"/>
</dbReference>
<dbReference type="InterPro" id="IPR051315">
    <property type="entry name" value="Bact_Chemotaxis_CheA"/>
</dbReference>
<dbReference type="GO" id="GO:0005524">
    <property type="term" value="F:ATP binding"/>
    <property type="evidence" value="ECO:0007669"/>
    <property type="project" value="UniProtKB-KW"/>
</dbReference>
<evidence type="ECO:0000313" key="18">
    <source>
        <dbReference type="Proteomes" id="UP000659388"/>
    </source>
</evidence>
<dbReference type="PANTHER" id="PTHR43395">
    <property type="entry name" value="SENSOR HISTIDINE KINASE CHEA"/>
    <property type="match status" value="1"/>
</dbReference>
<dbReference type="PROSITE" id="PS50894">
    <property type="entry name" value="HPT"/>
    <property type="match status" value="1"/>
</dbReference>
<evidence type="ECO:0000256" key="12">
    <source>
        <dbReference type="PROSITE-ProRule" id="PRU00110"/>
    </source>
</evidence>
<evidence type="ECO:0000256" key="7">
    <source>
        <dbReference type="ARBA" id="ARBA00022741"/>
    </source>
</evidence>
<protein>
    <recommendedName>
        <fullName evidence="3">Chemotaxis protein CheA</fullName>
        <ecNumber evidence="2">2.7.13.3</ecNumber>
    </recommendedName>
</protein>
<evidence type="ECO:0000256" key="4">
    <source>
        <dbReference type="ARBA" id="ARBA00022500"/>
    </source>
</evidence>
<dbReference type="InterPro" id="IPR036061">
    <property type="entry name" value="CheW-like_dom_sf"/>
</dbReference>
<evidence type="ECO:0000259" key="15">
    <source>
        <dbReference type="PROSITE" id="PS50851"/>
    </source>
</evidence>
<dbReference type="InterPro" id="IPR004358">
    <property type="entry name" value="Sig_transdc_His_kin-like_C"/>
</dbReference>
<dbReference type="Pfam" id="PF01584">
    <property type="entry name" value="CheW"/>
    <property type="match status" value="1"/>
</dbReference>
<keyword evidence="8" id="KW-0418">Kinase</keyword>